<dbReference type="GO" id="GO:0007059">
    <property type="term" value="P:chromosome segregation"/>
    <property type="evidence" value="ECO:0007669"/>
    <property type="project" value="UniProtKB-UniRule"/>
</dbReference>
<dbReference type="NCBIfam" id="NF001399">
    <property type="entry name" value="PRK00283.1"/>
    <property type="match status" value="1"/>
</dbReference>
<evidence type="ECO:0000313" key="13">
    <source>
        <dbReference type="Proteomes" id="UP000316517"/>
    </source>
</evidence>
<keyword evidence="2 9" id="KW-0963">Cytoplasm</keyword>
<evidence type="ECO:0000256" key="8">
    <source>
        <dbReference type="ARBA" id="ARBA00023306"/>
    </source>
</evidence>
<dbReference type="InterPro" id="IPR002104">
    <property type="entry name" value="Integrase_catalytic"/>
</dbReference>
<dbReference type="Pfam" id="PF02899">
    <property type="entry name" value="Phage_int_SAM_1"/>
    <property type="match status" value="1"/>
</dbReference>
<sequence length="293" mass="34060">MKLEWAEKFGIYLREEKNLSFLTVKSYLSDTKDFLQFLSSYKKNVNEVDYPLVRRYLAALQKKGLLRSTLARRVASLRSFFHYLHLKGKLTNFPLMSLRGPKLERRIPSFLEEDEVRRLLESAGRKNFFSLRDRAALELLYGTGMRVAELVDLDLENVDLREEIVKIKGKGNKERIVPLGRYALDALIHYLEEREGKIQQGAKALFINKSGTRLSDRAVRKRLDKYLELAGIYKSASPHTLRHSFATHLLNRGADLRSVQELLGHERISTTQVYAHVYPKRLKEVYQKAHPRA</sequence>
<dbReference type="GO" id="GO:0009037">
    <property type="term" value="F:tyrosine-based site-specific recombinase activity"/>
    <property type="evidence" value="ECO:0007669"/>
    <property type="project" value="UniProtKB-UniRule"/>
</dbReference>
<name>A0A523THS7_UNCAE</name>
<dbReference type="PROSITE" id="PS51900">
    <property type="entry name" value="CB"/>
    <property type="match status" value="1"/>
</dbReference>
<evidence type="ECO:0000256" key="2">
    <source>
        <dbReference type="ARBA" id="ARBA00022490"/>
    </source>
</evidence>
<keyword evidence="6 9" id="KW-0238">DNA-binding</keyword>
<dbReference type="PANTHER" id="PTHR30349:SF77">
    <property type="entry name" value="TYROSINE RECOMBINASE XERC"/>
    <property type="match status" value="1"/>
</dbReference>
<dbReference type="AlphaFoldDB" id="A0A523THS7"/>
<comment type="caution">
    <text evidence="12">The sequence shown here is derived from an EMBL/GenBank/DDBJ whole genome shotgun (WGS) entry which is preliminary data.</text>
</comment>
<dbReference type="GO" id="GO:0003677">
    <property type="term" value="F:DNA binding"/>
    <property type="evidence" value="ECO:0007669"/>
    <property type="project" value="UniProtKB-UniRule"/>
</dbReference>
<feature type="active site" evidence="9">
    <location>
        <position position="242"/>
    </location>
</feature>
<accession>A0A523THS7</accession>
<dbReference type="InterPro" id="IPR004107">
    <property type="entry name" value="Integrase_SAM-like_N"/>
</dbReference>
<dbReference type="Proteomes" id="UP000316517">
    <property type="component" value="Unassembled WGS sequence"/>
</dbReference>
<dbReference type="Gene3D" id="1.10.150.130">
    <property type="match status" value="1"/>
</dbReference>
<evidence type="ECO:0000259" key="10">
    <source>
        <dbReference type="PROSITE" id="PS51898"/>
    </source>
</evidence>
<feature type="active site" evidence="9">
    <location>
        <position position="170"/>
    </location>
</feature>
<evidence type="ECO:0000256" key="6">
    <source>
        <dbReference type="ARBA" id="ARBA00023125"/>
    </source>
</evidence>
<reference evidence="12 13" key="1">
    <citation type="submission" date="2019-03" db="EMBL/GenBank/DDBJ databases">
        <title>Metabolic potential of uncultured bacteria and archaea associated with petroleum seepage in deep-sea sediments.</title>
        <authorList>
            <person name="Dong X."/>
            <person name="Hubert C."/>
        </authorList>
    </citation>
    <scope>NUCLEOTIDE SEQUENCE [LARGE SCALE GENOMIC DNA]</scope>
    <source>
        <strain evidence="12">E44_bin3</strain>
    </source>
</reference>
<keyword evidence="4 9" id="KW-0159">Chromosome partition</keyword>
<dbReference type="InterPro" id="IPR013762">
    <property type="entry name" value="Integrase-like_cat_sf"/>
</dbReference>
<evidence type="ECO:0000256" key="9">
    <source>
        <dbReference type="HAMAP-Rule" id="MF_01808"/>
    </source>
</evidence>
<feature type="active site" description="O-(3'-phospho-DNA)-tyrosine intermediate" evidence="9">
    <location>
        <position position="274"/>
    </location>
</feature>
<dbReference type="PROSITE" id="PS51898">
    <property type="entry name" value="TYR_RECOMBINASE"/>
    <property type="match status" value="1"/>
</dbReference>
<feature type="active site" evidence="9">
    <location>
        <position position="265"/>
    </location>
</feature>
<dbReference type="SUPFAM" id="SSF56349">
    <property type="entry name" value="DNA breaking-rejoining enzymes"/>
    <property type="match status" value="1"/>
</dbReference>
<dbReference type="GO" id="GO:0005737">
    <property type="term" value="C:cytoplasm"/>
    <property type="evidence" value="ECO:0007669"/>
    <property type="project" value="UniProtKB-SubCell"/>
</dbReference>
<evidence type="ECO:0000256" key="5">
    <source>
        <dbReference type="ARBA" id="ARBA00022908"/>
    </source>
</evidence>
<dbReference type="InterPro" id="IPR023009">
    <property type="entry name" value="Tyrosine_recombinase_XerC/XerD"/>
</dbReference>
<evidence type="ECO:0000259" key="11">
    <source>
        <dbReference type="PROSITE" id="PS51900"/>
    </source>
</evidence>
<evidence type="ECO:0000256" key="3">
    <source>
        <dbReference type="ARBA" id="ARBA00022618"/>
    </source>
</evidence>
<dbReference type="Pfam" id="PF00589">
    <property type="entry name" value="Phage_integrase"/>
    <property type="match status" value="1"/>
</dbReference>
<proteinExistence type="inferred from homology"/>
<dbReference type="InterPro" id="IPR044068">
    <property type="entry name" value="CB"/>
</dbReference>
<comment type="similarity">
    <text evidence="9">Belongs to the 'phage' integrase family. XerC subfamily.</text>
</comment>
<feature type="active site" evidence="9">
    <location>
        <position position="239"/>
    </location>
</feature>
<organism evidence="12 13">
    <name type="scientific">Aerophobetes bacterium</name>
    <dbReference type="NCBI Taxonomy" id="2030807"/>
    <lineage>
        <taxon>Bacteria</taxon>
        <taxon>Candidatus Aerophobota</taxon>
    </lineage>
</organism>
<dbReference type="GO" id="GO:0006313">
    <property type="term" value="P:DNA transposition"/>
    <property type="evidence" value="ECO:0007669"/>
    <property type="project" value="UniProtKB-UniRule"/>
</dbReference>
<dbReference type="GO" id="GO:0051301">
    <property type="term" value="P:cell division"/>
    <property type="evidence" value="ECO:0007669"/>
    <property type="project" value="UniProtKB-KW"/>
</dbReference>
<feature type="domain" description="Core-binding (CB)" evidence="11">
    <location>
        <begin position="1"/>
        <end position="85"/>
    </location>
</feature>
<evidence type="ECO:0000313" key="12">
    <source>
        <dbReference type="EMBL" id="TET29884.1"/>
    </source>
</evidence>
<protein>
    <recommendedName>
        <fullName evidence="9">Tyrosine recombinase XerC</fullName>
    </recommendedName>
</protein>
<keyword evidence="8 9" id="KW-0131">Cell cycle</keyword>
<dbReference type="NCBIfam" id="NF040815">
    <property type="entry name" value="recomb_XerA_Arch"/>
    <property type="match status" value="1"/>
</dbReference>
<comment type="function">
    <text evidence="9">Site-specific tyrosine recombinase, which acts by catalyzing the cutting and rejoining of the recombining DNA molecules. The XerC-XerD complex is essential to convert dimers of the bacterial chromosome into monomers to permit their segregation at cell division. It also contributes to the segregational stability of plasmids.</text>
</comment>
<feature type="active site" evidence="9">
    <location>
        <position position="146"/>
    </location>
</feature>
<dbReference type="InterPro" id="IPR011010">
    <property type="entry name" value="DNA_brk_join_enz"/>
</dbReference>
<dbReference type="CDD" id="cd00798">
    <property type="entry name" value="INT_XerDC_C"/>
    <property type="match status" value="1"/>
</dbReference>
<dbReference type="EMBL" id="SOJT01000059">
    <property type="protein sequence ID" value="TET29884.1"/>
    <property type="molecule type" value="Genomic_DNA"/>
</dbReference>
<evidence type="ECO:0000256" key="4">
    <source>
        <dbReference type="ARBA" id="ARBA00022829"/>
    </source>
</evidence>
<feature type="domain" description="Tyr recombinase" evidence="10">
    <location>
        <begin position="106"/>
        <end position="287"/>
    </location>
</feature>
<keyword evidence="3 9" id="KW-0132">Cell division</keyword>
<evidence type="ECO:0000256" key="1">
    <source>
        <dbReference type="ARBA" id="ARBA00004496"/>
    </source>
</evidence>
<gene>
    <name evidence="9" type="primary">xerC</name>
    <name evidence="12" type="ORF">E3J68_01230</name>
</gene>
<keyword evidence="5 9" id="KW-0229">DNA integration</keyword>
<comment type="subcellular location">
    <subcellularLocation>
        <location evidence="1 9">Cytoplasm</location>
    </subcellularLocation>
</comment>
<dbReference type="InterPro" id="IPR050090">
    <property type="entry name" value="Tyrosine_recombinase_XerCD"/>
</dbReference>
<keyword evidence="7 9" id="KW-0233">DNA recombination</keyword>
<dbReference type="InterPro" id="IPR010998">
    <property type="entry name" value="Integrase_recombinase_N"/>
</dbReference>
<dbReference type="PANTHER" id="PTHR30349">
    <property type="entry name" value="PHAGE INTEGRASE-RELATED"/>
    <property type="match status" value="1"/>
</dbReference>
<dbReference type="Gene3D" id="1.10.443.10">
    <property type="entry name" value="Intergrase catalytic core"/>
    <property type="match status" value="1"/>
</dbReference>
<evidence type="ECO:0000256" key="7">
    <source>
        <dbReference type="ARBA" id="ARBA00023172"/>
    </source>
</evidence>
<comment type="subunit">
    <text evidence="9">Forms a cyclic heterotetrameric complex composed of two molecules of XerC and two molecules of XerD.</text>
</comment>
<dbReference type="HAMAP" id="MF_01808">
    <property type="entry name" value="Recomb_XerC_XerD"/>
    <property type="match status" value="1"/>
</dbReference>